<comment type="caution">
    <text evidence="5">The sequence shown here is derived from an EMBL/GenBank/DDBJ whole genome shotgun (WGS) entry which is preliminary data.</text>
</comment>
<dbReference type="EMBL" id="JAKRCV010000033">
    <property type="protein sequence ID" value="MCG7322368.1"/>
    <property type="molecule type" value="Genomic_DNA"/>
</dbReference>
<dbReference type="Pfam" id="PF13404">
    <property type="entry name" value="HTH_AsnC-type"/>
    <property type="match status" value="1"/>
</dbReference>
<name>A0ABS9Q3B0_9MICO</name>
<dbReference type="InterPro" id="IPR011008">
    <property type="entry name" value="Dimeric_a/b-barrel"/>
</dbReference>
<proteinExistence type="predicted"/>
<dbReference type="InterPro" id="IPR019885">
    <property type="entry name" value="Tscrpt_reg_HTH_AsnC-type_CS"/>
</dbReference>
<dbReference type="InterPro" id="IPR036390">
    <property type="entry name" value="WH_DNA-bd_sf"/>
</dbReference>
<dbReference type="SUPFAM" id="SSF54909">
    <property type="entry name" value="Dimeric alpha+beta barrel"/>
    <property type="match status" value="1"/>
</dbReference>
<protein>
    <submittedName>
        <fullName evidence="5">Lrp/AsnC family transcriptional regulator</fullName>
    </submittedName>
</protein>
<dbReference type="Gene3D" id="3.30.70.920">
    <property type="match status" value="1"/>
</dbReference>
<dbReference type="Pfam" id="PF01037">
    <property type="entry name" value="AsnC_trans_reg"/>
    <property type="match status" value="1"/>
</dbReference>
<dbReference type="InterPro" id="IPR019887">
    <property type="entry name" value="Tscrpt_reg_AsnC/Lrp_C"/>
</dbReference>
<dbReference type="PROSITE" id="PS00519">
    <property type="entry name" value="HTH_ASNC_1"/>
    <property type="match status" value="1"/>
</dbReference>
<dbReference type="Gene3D" id="1.10.10.10">
    <property type="entry name" value="Winged helix-like DNA-binding domain superfamily/Winged helix DNA-binding domain"/>
    <property type="match status" value="1"/>
</dbReference>
<keyword evidence="2" id="KW-0238">DNA-binding</keyword>
<gene>
    <name evidence="5" type="ORF">MHL29_10805</name>
</gene>
<dbReference type="InterPro" id="IPR011991">
    <property type="entry name" value="ArsR-like_HTH"/>
</dbReference>
<dbReference type="PROSITE" id="PS50956">
    <property type="entry name" value="HTH_ASNC_2"/>
    <property type="match status" value="1"/>
</dbReference>
<dbReference type="SMART" id="SM00344">
    <property type="entry name" value="HTH_ASNC"/>
    <property type="match status" value="1"/>
</dbReference>
<evidence type="ECO:0000313" key="6">
    <source>
        <dbReference type="Proteomes" id="UP001521931"/>
    </source>
</evidence>
<reference evidence="5 6" key="1">
    <citation type="submission" date="2022-02" db="EMBL/GenBank/DDBJ databases">
        <title>Uncovering new skin microbiome diversity through culturing and metagenomics.</title>
        <authorList>
            <person name="Conlan S."/>
            <person name="Deming C."/>
            <person name="Nisc Comparative Sequencing Program N."/>
            <person name="Segre J.A."/>
        </authorList>
    </citation>
    <scope>NUCLEOTIDE SEQUENCE [LARGE SCALE GENOMIC DNA]</scope>
    <source>
        <strain evidence="5 6">ACRQZ</strain>
    </source>
</reference>
<keyword evidence="3" id="KW-0804">Transcription</keyword>
<dbReference type="PRINTS" id="PR00033">
    <property type="entry name" value="HTHASNC"/>
</dbReference>
<feature type="domain" description="HTH asnC-type" evidence="4">
    <location>
        <begin position="3"/>
        <end position="64"/>
    </location>
</feature>
<dbReference type="RefSeq" id="WP_239264585.1">
    <property type="nucleotide sequence ID" value="NZ_JAKRCV010000033.1"/>
</dbReference>
<evidence type="ECO:0000259" key="4">
    <source>
        <dbReference type="PROSITE" id="PS50956"/>
    </source>
</evidence>
<evidence type="ECO:0000313" key="5">
    <source>
        <dbReference type="EMBL" id="MCG7322368.1"/>
    </source>
</evidence>
<evidence type="ECO:0000256" key="1">
    <source>
        <dbReference type="ARBA" id="ARBA00023015"/>
    </source>
</evidence>
<keyword evidence="6" id="KW-1185">Reference proteome</keyword>
<dbReference type="PANTHER" id="PTHR30154">
    <property type="entry name" value="LEUCINE-RESPONSIVE REGULATORY PROTEIN"/>
    <property type="match status" value="1"/>
</dbReference>
<dbReference type="SUPFAM" id="SSF46785">
    <property type="entry name" value="Winged helix' DNA-binding domain"/>
    <property type="match status" value="1"/>
</dbReference>
<dbReference type="CDD" id="cd00090">
    <property type="entry name" value="HTH_ARSR"/>
    <property type="match status" value="1"/>
</dbReference>
<dbReference type="InterPro" id="IPR000485">
    <property type="entry name" value="AsnC-type_HTH_dom"/>
</dbReference>
<evidence type="ECO:0000256" key="2">
    <source>
        <dbReference type="ARBA" id="ARBA00023125"/>
    </source>
</evidence>
<evidence type="ECO:0000256" key="3">
    <source>
        <dbReference type="ARBA" id="ARBA00023163"/>
    </source>
</evidence>
<sequence length="149" mass="16342">MNLDDIDRSILAHLRRDGRAPVSDIARQVGLSPAPVSRRIERMESAGVIRGYVAVIDDPQSGSLEAFTEVRLSGSTETGELGDILREVPEVQEFFTIAGDPDALVRIRVDDVDHLQRVVNAMRRTGKLTGTKTLIVMHTWNRAHGTGGT</sequence>
<dbReference type="InterPro" id="IPR036388">
    <property type="entry name" value="WH-like_DNA-bd_sf"/>
</dbReference>
<dbReference type="InterPro" id="IPR019888">
    <property type="entry name" value="Tscrpt_reg_AsnC-like"/>
</dbReference>
<dbReference type="Proteomes" id="UP001521931">
    <property type="component" value="Unassembled WGS sequence"/>
</dbReference>
<accession>A0ABS9Q3B0</accession>
<organism evidence="5 6">
    <name type="scientific">Arsenicicoccus bolidensis</name>
    <dbReference type="NCBI Taxonomy" id="229480"/>
    <lineage>
        <taxon>Bacteria</taxon>
        <taxon>Bacillati</taxon>
        <taxon>Actinomycetota</taxon>
        <taxon>Actinomycetes</taxon>
        <taxon>Micrococcales</taxon>
        <taxon>Intrasporangiaceae</taxon>
        <taxon>Arsenicicoccus</taxon>
    </lineage>
</organism>
<keyword evidence="1" id="KW-0805">Transcription regulation</keyword>
<dbReference type="PANTHER" id="PTHR30154:SF34">
    <property type="entry name" value="TRANSCRIPTIONAL REGULATOR AZLB"/>
    <property type="match status" value="1"/>
</dbReference>